<dbReference type="Proteomes" id="UP001208570">
    <property type="component" value="Unassembled WGS sequence"/>
</dbReference>
<dbReference type="EMBL" id="JAODUP010000527">
    <property type="protein sequence ID" value="KAK2147938.1"/>
    <property type="molecule type" value="Genomic_DNA"/>
</dbReference>
<keyword evidence="3" id="KW-1185">Reference proteome</keyword>
<name>A0AAD9MXL3_9ANNE</name>
<reference evidence="2" key="1">
    <citation type="journal article" date="2023" name="Mol. Biol. Evol.">
        <title>Third-Generation Sequencing Reveals the Adaptive Role of the Epigenome in Three Deep-Sea Polychaetes.</title>
        <authorList>
            <person name="Perez M."/>
            <person name="Aroh O."/>
            <person name="Sun Y."/>
            <person name="Lan Y."/>
            <person name="Juniper S.K."/>
            <person name="Young C.R."/>
            <person name="Angers B."/>
            <person name="Qian P.Y."/>
        </authorList>
    </citation>
    <scope>NUCLEOTIDE SEQUENCE</scope>
    <source>
        <strain evidence="2">P08H-3</strain>
    </source>
</reference>
<proteinExistence type="predicted"/>
<feature type="compositionally biased region" description="Basic and acidic residues" evidence="1">
    <location>
        <begin position="107"/>
        <end position="118"/>
    </location>
</feature>
<gene>
    <name evidence="2" type="ORF">LSH36_527g00007</name>
</gene>
<organism evidence="2 3">
    <name type="scientific">Paralvinella palmiformis</name>
    <dbReference type="NCBI Taxonomy" id="53620"/>
    <lineage>
        <taxon>Eukaryota</taxon>
        <taxon>Metazoa</taxon>
        <taxon>Spiralia</taxon>
        <taxon>Lophotrochozoa</taxon>
        <taxon>Annelida</taxon>
        <taxon>Polychaeta</taxon>
        <taxon>Sedentaria</taxon>
        <taxon>Canalipalpata</taxon>
        <taxon>Terebellida</taxon>
        <taxon>Terebelliformia</taxon>
        <taxon>Alvinellidae</taxon>
        <taxon>Paralvinella</taxon>
    </lineage>
</organism>
<dbReference type="AlphaFoldDB" id="A0AAD9MXL3"/>
<evidence type="ECO:0000313" key="3">
    <source>
        <dbReference type="Proteomes" id="UP001208570"/>
    </source>
</evidence>
<evidence type="ECO:0000256" key="1">
    <source>
        <dbReference type="SAM" id="MobiDB-lite"/>
    </source>
</evidence>
<accession>A0AAD9MXL3</accession>
<feature type="region of interest" description="Disordered" evidence="1">
    <location>
        <begin position="107"/>
        <end position="134"/>
    </location>
</feature>
<evidence type="ECO:0000313" key="2">
    <source>
        <dbReference type="EMBL" id="KAK2147938.1"/>
    </source>
</evidence>
<comment type="caution">
    <text evidence="2">The sequence shown here is derived from an EMBL/GenBank/DDBJ whole genome shotgun (WGS) entry which is preliminary data.</text>
</comment>
<sequence>MSADCHPERRPQQQRMPYGSATWIGSLQSINVITKLCTKSGAGSTGFPNNVTHVLSSDYTDAHSDFVYFIIDLPDTIKKSTSYPGFDRREQPVQRFIIEKKRKEDKVIKGRQTDDIRQRNTNRRGKTKEYKQTK</sequence>
<protein>
    <submittedName>
        <fullName evidence="2">Uncharacterized protein</fullName>
    </submittedName>
</protein>